<evidence type="ECO:0000313" key="3">
    <source>
        <dbReference type="Proteomes" id="UP000198797"/>
    </source>
</evidence>
<proteinExistence type="predicted"/>
<evidence type="ECO:0000256" key="1">
    <source>
        <dbReference type="SAM" id="MobiDB-lite"/>
    </source>
</evidence>
<dbReference type="InterPro" id="IPR026988">
    <property type="entry name" value="YaaC-like"/>
</dbReference>
<organism evidence="2 3">
    <name type="scientific">Micromonospora matsumotoense</name>
    <dbReference type="NCBI Taxonomy" id="121616"/>
    <lineage>
        <taxon>Bacteria</taxon>
        <taxon>Bacillati</taxon>
        <taxon>Actinomycetota</taxon>
        <taxon>Actinomycetes</taxon>
        <taxon>Micromonosporales</taxon>
        <taxon>Micromonosporaceae</taxon>
        <taxon>Micromonospora</taxon>
    </lineage>
</organism>
<dbReference type="AlphaFoldDB" id="A0A1C5AU53"/>
<dbReference type="RefSeq" id="WP_176739233.1">
    <property type="nucleotide sequence ID" value="NZ_FMCU01000028.1"/>
</dbReference>
<sequence length="342" mass="37731">MSRTNDDSATWAALRSSRSDPPAATVNNSERRATYVAALEQSEQLFKAASAVGPATAPILLYYGISQAGRAIIAAARSVRDNWRLSGHGINRGDLTVALPAVRVYAEGVRGSFVRLSAVLDSPIWDKDAEAVELTALWDALPQTIEWPLRNDDRRRTAHLLEYHDFGEPHPLLGVSLCGLPRELAESASLRKDLALYLRSYPTLRGYSYVKADDGPDADPAVVIYSSGRGEVHLNLVVDNGRSVEDQARRAYFETIATKHGEAYRSFYLVPVVGENKHPMHPLMTWWAVLYTLSMLARYQPAEWATYINVDRSSHAVPIEHLLAEALSAVPGLIASTIRAVR</sequence>
<evidence type="ECO:0000313" key="2">
    <source>
        <dbReference type="EMBL" id="SCF48739.1"/>
    </source>
</evidence>
<dbReference type="STRING" id="121616.GA0070216_12836"/>
<name>A0A1C5AU53_9ACTN</name>
<protein>
    <submittedName>
        <fullName evidence="2">YaaC-like Protein</fullName>
    </submittedName>
</protein>
<gene>
    <name evidence="2" type="ORF">GA0070216_12836</name>
</gene>
<reference evidence="3" key="1">
    <citation type="submission" date="2016-06" db="EMBL/GenBank/DDBJ databases">
        <authorList>
            <person name="Varghese N."/>
            <person name="Submissions Spin"/>
        </authorList>
    </citation>
    <scope>NUCLEOTIDE SEQUENCE [LARGE SCALE GENOMIC DNA]</scope>
    <source>
        <strain evidence="3">DSM 44100</strain>
    </source>
</reference>
<accession>A0A1C5AU53</accession>
<keyword evidence="3" id="KW-1185">Reference proteome</keyword>
<dbReference type="Pfam" id="PF14175">
    <property type="entry name" value="YaaC"/>
    <property type="match status" value="1"/>
</dbReference>
<dbReference type="EMBL" id="FMCU01000028">
    <property type="protein sequence ID" value="SCF48739.1"/>
    <property type="molecule type" value="Genomic_DNA"/>
</dbReference>
<dbReference type="Proteomes" id="UP000198797">
    <property type="component" value="Unassembled WGS sequence"/>
</dbReference>
<feature type="region of interest" description="Disordered" evidence="1">
    <location>
        <begin position="1"/>
        <end position="28"/>
    </location>
</feature>